<dbReference type="InterPro" id="IPR041233">
    <property type="entry name" value="Melibiase_C"/>
</dbReference>
<dbReference type="PANTHER" id="PTHR11452">
    <property type="entry name" value="ALPHA-GALACTOSIDASE/ALPHA-N-ACETYLGALACTOSAMINIDASE"/>
    <property type="match status" value="1"/>
</dbReference>
<evidence type="ECO:0000256" key="4">
    <source>
        <dbReference type="ARBA" id="ARBA00023295"/>
    </source>
</evidence>
<dbReference type="CDD" id="cd14792">
    <property type="entry name" value="GH27"/>
    <property type="match status" value="1"/>
</dbReference>
<dbReference type="Pfam" id="PF16499">
    <property type="entry name" value="Melibiase_2"/>
    <property type="match status" value="1"/>
</dbReference>
<dbReference type="PROSITE" id="PS51318">
    <property type="entry name" value="TAT"/>
    <property type="match status" value="1"/>
</dbReference>
<dbReference type="Pfam" id="PF17801">
    <property type="entry name" value="Melibiase_C"/>
    <property type="match status" value="1"/>
</dbReference>
<comment type="caution">
    <text evidence="9">The sequence shown here is derived from an EMBL/GenBank/DDBJ whole genome shotgun (WGS) entry which is preliminary data.</text>
</comment>
<dbReference type="EC" id="3.2.1.22" evidence="5"/>
<keyword evidence="4 5" id="KW-0326">Glycosidase</keyword>
<feature type="domain" description="Alpha galactosidase C-terminal" evidence="8">
    <location>
        <begin position="386"/>
        <end position="460"/>
    </location>
</feature>
<evidence type="ECO:0000256" key="3">
    <source>
        <dbReference type="ARBA" id="ARBA00022801"/>
    </source>
</evidence>
<keyword evidence="2 7" id="KW-0732">Signal</keyword>
<dbReference type="InterPro" id="IPR017853">
    <property type="entry name" value="GH"/>
</dbReference>
<dbReference type="EMBL" id="JALHLG010000001">
    <property type="protein sequence ID" value="MCJ2185363.1"/>
    <property type="molecule type" value="Genomic_DNA"/>
</dbReference>
<evidence type="ECO:0000256" key="2">
    <source>
        <dbReference type="ARBA" id="ARBA00022729"/>
    </source>
</evidence>
<evidence type="ECO:0000256" key="7">
    <source>
        <dbReference type="SAM" id="SignalP"/>
    </source>
</evidence>
<dbReference type="InterPro" id="IPR002241">
    <property type="entry name" value="Glyco_hydro_27"/>
</dbReference>
<dbReference type="InterPro" id="IPR013785">
    <property type="entry name" value="Aldolase_TIM"/>
</dbReference>
<organism evidence="9 10">
    <name type="scientific">Novosphingobium beihaiensis</name>
    <dbReference type="NCBI Taxonomy" id="2930389"/>
    <lineage>
        <taxon>Bacteria</taxon>
        <taxon>Pseudomonadati</taxon>
        <taxon>Pseudomonadota</taxon>
        <taxon>Alphaproteobacteria</taxon>
        <taxon>Sphingomonadales</taxon>
        <taxon>Sphingomonadaceae</taxon>
        <taxon>Novosphingobium</taxon>
    </lineage>
</organism>
<keyword evidence="5" id="KW-1015">Disulfide bond</keyword>
<dbReference type="PANTHER" id="PTHR11452:SF42">
    <property type="entry name" value="ALPHA-GALACTOSIDASE"/>
    <property type="match status" value="1"/>
</dbReference>
<dbReference type="PRINTS" id="PR00740">
    <property type="entry name" value="GLHYDRLASE27"/>
</dbReference>
<comment type="similarity">
    <text evidence="1 5">Belongs to the glycosyl hydrolase 27 family.</text>
</comment>
<dbReference type="Gene3D" id="3.20.20.70">
    <property type="entry name" value="Aldolase class I"/>
    <property type="match status" value="1"/>
</dbReference>
<dbReference type="InterPro" id="IPR013780">
    <property type="entry name" value="Glyco_hydro_b"/>
</dbReference>
<evidence type="ECO:0000313" key="10">
    <source>
        <dbReference type="Proteomes" id="UP001202281"/>
    </source>
</evidence>
<feature type="region of interest" description="Disordered" evidence="6">
    <location>
        <begin position="32"/>
        <end position="51"/>
    </location>
</feature>
<proteinExistence type="inferred from homology"/>
<evidence type="ECO:0000256" key="5">
    <source>
        <dbReference type="RuleBase" id="RU361168"/>
    </source>
</evidence>
<dbReference type="RefSeq" id="WP_243917086.1">
    <property type="nucleotide sequence ID" value="NZ_JALHLG010000001.1"/>
</dbReference>
<keyword evidence="10" id="KW-1185">Reference proteome</keyword>
<name>A0ABT0BK68_9SPHN</name>
<dbReference type="Proteomes" id="UP001202281">
    <property type="component" value="Unassembled WGS sequence"/>
</dbReference>
<feature type="signal peptide" evidence="7">
    <location>
        <begin position="1"/>
        <end position="27"/>
    </location>
</feature>
<comment type="catalytic activity">
    <reaction evidence="5">
        <text>Hydrolysis of terminal, non-reducing alpha-D-galactose residues in alpha-D-galactosides, including galactose oligosaccharides, galactomannans and galactolipids.</text>
        <dbReference type="EC" id="3.2.1.22"/>
    </reaction>
</comment>
<evidence type="ECO:0000259" key="8">
    <source>
        <dbReference type="Pfam" id="PF17801"/>
    </source>
</evidence>
<evidence type="ECO:0000256" key="6">
    <source>
        <dbReference type="SAM" id="MobiDB-lite"/>
    </source>
</evidence>
<evidence type="ECO:0000313" key="9">
    <source>
        <dbReference type="EMBL" id="MCJ2185363.1"/>
    </source>
</evidence>
<accession>A0ABT0BK68</accession>
<dbReference type="InterPro" id="IPR006311">
    <property type="entry name" value="TAT_signal"/>
</dbReference>
<dbReference type="Gene3D" id="2.60.40.1180">
    <property type="entry name" value="Golgi alpha-mannosidase II"/>
    <property type="match status" value="1"/>
</dbReference>
<gene>
    <name evidence="9" type="ORF">MTR66_00875</name>
</gene>
<feature type="chain" id="PRO_5046584436" description="Alpha-galactosidase" evidence="7">
    <location>
        <begin position="28"/>
        <end position="463"/>
    </location>
</feature>
<evidence type="ECO:0000256" key="1">
    <source>
        <dbReference type="ARBA" id="ARBA00009743"/>
    </source>
</evidence>
<dbReference type="SUPFAM" id="SSF51011">
    <property type="entry name" value="Glycosyl hydrolase domain"/>
    <property type="match status" value="1"/>
</dbReference>
<sequence>MDISRRNLMTAAAAVAPLAGLSSAALAGAASASQDTGPCPLPEAPGARLAPRPPMGWNSWNSFAGTITEAQTLETAAIMSEKLLPFGYDVLTVDIQWYEPDASSYSYNPHPVPALDAYGRLVPAPNRFPSAKGGKGFAPLAEKVHALGMKFGIHVMRGIARHAVELNLPVYGTKVQARDIADTSSICPWNPDMYGVDMTKPGAQDYYDGLFRLYASWGVDFVKMDDMSRPYDAHAPEIEAASKAISRCGRPIVLSLSPGETPVVRGPHVRQHAQMWRISDDFWDDWGMLAAQFTRLENWTQYCSAGSWPDADMLPLGRLALGDRDTRFTPDEQRTLMTLWSIARSPLIMGGDLRHLDAATLALLTNREVLAVNQASAGNRPHYLEDGMKVWSAWSEDGRDCYLALFNVTGGERDVGVKLAQLGIDRPAQVRDLWQNADIGVAQERVSAKLPAHGSLLYRLRFR</sequence>
<dbReference type="SUPFAM" id="SSF51445">
    <property type="entry name" value="(Trans)glycosidases"/>
    <property type="match status" value="1"/>
</dbReference>
<protein>
    <recommendedName>
        <fullName evidence="5">Alpha-galactosidase</fullName>
        <ecNumber evidence="5">3.2.1.22</ecNumber>
    </recommendedName>
    <alternativeName>
        <fullName evidence="5">Melibiase</fullName>
    </alternativeName>
</protein>
<reference evidence="9 10" key="1">
    <citation type="submission" date="2022-04" db="EMBL/GenBank/DDBJ databases">
        <title>Identification of a novel bacterium isolated from mangrove sediments.</title>
        <authorList>
            <person name="Pan X."/>
        </authorList>
    </citation>
    <scope>NUCLEOTIDE SEQUENCE [LARGE SCALE GENOMIC DNA]</scope>
    <source>
        <strain evidence="9 10">B2638</strain>
    </source>
</reference>
<keyword evidence="3 5" id="KW-0378">Hydrolase</keyword>